<accession>T1JHP4</accession>
<proteinExistence type="predicted"/>
<dbReference type="HOGENOM" id="CLU_1629160_0_0_1"/>
<dbReference type="EMBL" id="JH431869">
    <property type="status" value="NOT_ANNOTATED_CDS"/>
    <property type="molecule type" value="Genomic_DNA"/>
</dbReference>
<evidence type="ECO:0000313" key="2">
    <source>
        <dbReference type="EnsemblMetazoa" id="SMAR013375-PA"/>
    </source>
</evidence>
<reference evidence="3" key="1">
    <citation type="submission" date="2011-05" db="EMBL/GenBank/DDBJ databases">
        <authorList>
            <person name="Richards S.R."/>
            <person name="Qu J."/>
            <person name="Jiang H."/>
            <person name="Jhangiani S.N."/>
            <person name="Agravi P."/>
            <person name="Goodspeed R."/>
            <person name="Gross S."/>
            <person name="Mandapat C."/>
            <person name="Jackson L."/>
            <person name="Mathew T."/>
            <person name="Pu L."/>
            <person name="Thornton R."/>
            <person name="Saada N."/>
            <person name="Wilczek-Boney K.B."/>
            <person name="Lee S."/>
            <person name="Kovar C."/>
            <person name="Wu Y."/>
            <person name="Scherer S.E."/>
            <person name="Worley K.C."/>
            <person name="Muzny D.M."/>
            <person name="Gibbs R."/>
        </authorList>
    </citation>
    <scope>NUCLEOTIDE SEQUENCE</scope>
    <source>
        <strain evidence="3">Brora</strain>
    </source>
</reference>
<keyword evidence="1" id="KW-0175">Coiled coil</keyword>
<dbReference type="AlphaFoldDB" id="T1JHP4"/>
<dbReference type="Proteomes" id="UP000014500">
    <property type="component" value="Unassembled WGS sequence"/>
</dbReference>
<sequence length="163" mass="19270">MVFCCLVRGIRYQGRFYALMLKRFKVYDANKLAELEHRVIDAEARAEEAEEKIKLKQKKKGKERDYESASERCNYVRDGGQKMLQPKSNKFSICQHVLRVVWRSLYFVTRIYCVAKIMVKTVRIQVLAAIGLRDQVLKGRLIKNYMFNTTAKYPLHRILQDDE</sequence>
<evidence type="ECO:0000256" key="1">
    <source>
        <dbReference type="SAM" id="Coils"/>
    </source>
</evidence>
<evidence type="ECO:0000313" key="3">
    <source>
        <dbReference type="Proteomes" id="UP000014500"/>
    </source>
</evidence>
<dbReference type="EnsemblMetazoa" id="SMAR013375-RA">
    <property type="protein sequence ID" value="SMAR013375-PA"/>
    <property type="gene ID" value="SMAR013375"/>
</dbReference>
<reference evidence="2" key="2">
    <citation type="submission" date="2015-02" db="UniProtKB">
        <authorList>
            <consortium name="EnsemblMetazoa"/>
        </authorList>
    </citation>
    <scope>IDENTIFICATION</scope>
</reference>
<organism evidence="2 3">
    <name type="scientific">Strigamia maritima</name>
    <name type="common">European centipede</name>
    <name type="synonym">Geophilus maritimus</name>
    <dbReference type="NCBI Taxonomy" id="126957"/>
    <lineage>
        <taxon>Eukaryota</taxon>
        <taxon>Metazoa</taxon>
        <taxon>Ecdysozoa</taxon>
        <taxon>Arthropoda</taxon>
        <taxon>Myriapoda</taxon>
        <taxon>Chilopoda</taxon>
        <taxon>Pleurostigmophora</taxon>
        <taxon>Geophilomorpha</taxon>
        <taxon>Linotaeniidae</taxon>
        <taxon>Strigamia</taxon>
    </lineage>
</organism>
<keyword evidence="3" id="KW-1185">Reference proteome</keyword>
<feature type="coiled-coil region" evidence="1">
    <location>
        <begin position="32"/>
        <end position="72"/>
    </location>
</feature>
<name>T1JHP4_STRMM</name>
<protein>
    <submittedName>
        <fullName evidence="2">Uncharacterized protein</fullName>
    </submittedName>
</protein>